<keyword evidence="2" id="KW-1185">Reference proteome</keyword>
<reference evidence="1 2" key="1">
    <citation type="submission" date="2016-06" db="EMBL/GenBank/DDBJ databases">
        <authorList>
            <person name="Kjaerup R.B."/>
            <person name="Dalgaard T.S."/>
            <person name="Juul-Madsen H.R."/>
        </authorList>
    </citation>
    <scope>NUCLEOTIDE SEQUENCE [LARGE SCALE GENOMIC DNA]</scope>
    <source>
        <strain evidence="1 2">DSM 16361</strain>
    </source>
</reference>
<dbReference type="EMBL" id="FLMQ01000058">
    <property type="protein sequence ID" value="SBP89852.1"/>
    <property type="molecule type" value="Genomic_DNA"/>
</dbReference>
<sequence>MTDESQLTIPPSFIALYVEPGRTKPNAPREVIAQRYEFCEDLATMLTDRASEIKFDLGVTESDVLERIHRGLEVEGSGLDAKEARWVVTRLAELLGWTALDV</sequence>
<protein>
    <submittedName>
        <fullName evidence="1">Putative ATPase with chaperone activity</fullName>
    </submittedName>
</protein>
<accession>A0A238D9N3</accession>
<proteinExistence type="predicted"/>
<evidence type="ECO:0000313" key="2">
    <source>
        <dbReference type="Proteomes" id="UP000214566"/>
    </source>
</evidence>
<dbReference type="OrthoDB" id="9152680at2"/>
<organism evidence="1 2">
    <name type="scientific">Thiomonas delicata</name>
    <name type="common">Thiomonas cuprina</name>
    <dbReference type="NCBI Taxonomy" id="364030"/>
    <lineage>
        <taxon>Bacteria</taxon>
        <taxon>Pseudomonadati</taxon>
        <taxon>Pseudomonadota</taxon>
        <taxon>Betaproteobacteria</taxon>
        <taxon>Burkholderiales</taxon>
        <taxon>Thiomonas</taxon>
    </lineage>
</organism>
<dbReference type="RefSeq" id="WP_094161840.1">
    <property type="nucleotide sequence ID" value="NZ_LT592171.1"/>
</dbReference>
<name>A0A238D9N3_THIDL</name>
<gene>
    <name evidence="1" type="ORF">THIARS_90002</name>
</gene>
<dbReference type="AlphaFoldDB" id="A0A238D9N3"/>
<dbReference type="Proteomes" id="UP000214566">
    <property type="component" value="Unassembled WGS sequence"/>
</dbReference>
<evidence type="ECO:0000313" key="1">
    <source>
        <dbReference type="EMBL" id="SBP89852.1"/>
    </source>
</evidence>